<dbReference type="PROSITE" id="PS50880">
    <property type="entry name" value="TOPRIM"/>
    <property type="match status" value="1"/>
</dbReference>
<evidence type="ECO:0000256" key="4">
    <source>
        <dbReference type="ARBA" id="ARBA00022695"/>
    </source>
</evidence>
<keyword evidence="11 12" id="KW-0804">Transcription</keyword>
<dbReference type="CDD" id="cd03364">
    <property type="entry name" value="TOPRIM_DnaG_primases"/>
    <property type="match status" value="1"/>
</dbReference>
<feature type="domain" description="Toprim" evidence="15">
    <location>
        <begin position="237"/>
        <end position="319"/>
    </location>
</feature>
<comment type="catalytic activity">
    <reaction evidence="12">
        <text>ssDNA + n NTP = ssDNA/pppN(pN)n-1 hybrid + (n-1) diphosphate.</text>
        <dbReference type="EC" id="2.7.7.101"/>
    </reaction>
</comment>
<evidence type="ECO:0000256" key="13">
    <source>
        <dbReference type="PIRNR" id="PIRNR002811"/>
    </source>
</evidence>
<evidence type="ECO:0000256" key="3">
    <source>
        <dbReference type="ARBA" id="ARBA00022679"/>
    </source>
</evidence>
<dbReference type="InterPro" id="IPR050219">
    <property type="entry name" value="DnaG_primase"/>
</dbReference>
<keyword evidence="3 12" id="KW-0808">Transferase</keyword>
<evidence type="ECO:0000313" key="16">
    <source>
        <dbReference type="EMBL" id="SPJ23977.1"/>
    </source>
</evidence>
<dbReference type="InterPro" id="IPR030846">
    <property type="entry name" value="DnaG_bac"/>
</dbReference>
<evidence type="ECO:0000256" key="9">
    <source>
        <dbReference type="ARBA" id="ARBA00022842"/>
    </source>
</evidence>
<dbReference type="Gene3D" id="3.90.980.10">
    <property type="entry name" value="DNA primase, catalytic core, N-terminal domain"/>
    <property type="match status" value="1"/>
</dbReference>
<dbReference type="SMART" id="SM00400">
    <property type="entry name" value="ZnF_CHCC"/>
    <property type="match status" value="1"/>
</dbReference>
<dbReference type="InterPro" id="IPR036977">
    <property type="entry name" value="DNA_primase_Znf_CHC2"/>
</dbReference>
<dbReference type="InterPro" id="IPR006171">
    <property type="entry name" value="TOPRIM_dom"/>
</dbReference>
<dbReference type="Gene3D" id="3.90.580.10">
    <property type="entry name" value="Zinc finger, CHC2-type domain"/>
    <property type="match status" value="1"/>
</dbReference>
<sequence>MWDTRKSQQGKGDMWAPCPFHQEKTASFHVEDRKGFYYCFGCHAKGDAITFVMESENVPFIEAVKILADEAGMQVPESDPRAKEKADRRTILIGVMDEAVKFFRLQLRTGDGAAARAYLENRGLTSDAIDRWELGFAPDDWRRLTDHLKAKGIAPDLIAAVGLSKTSAKGGEPYDTFRNRIMFPIRDARGHTIAFGGRAMDPNDQAKYLNSPETELFDKGRQLYNHGNARAAAGRDAQLVVAEGYMDVIALSEAGFGATVAPLGTAVTEDQLNLLWRIHDEPVIALDGDTAGQRAAMRVMDLALPLLEAGKSLRFCLMPEGKDPDDLLRAEGPEKMRDLLGRARPMVDLLWTRETDGVSLDSPERRAALDKKLKAALNRIKDPSIKRHYGEAIRERRYHLFNPRRAWVPKGKAVAPVAVTSTRSSELVMGGEGDRVREAVVLAVLMKHPHLIEVFEPVLEKAEFADPTHRRLVSCLLSVVASDAEGCRREVEGIVGGDTLEKLYATRHLGVVPALRSNDPDIARQCIAEELAKLVARRGAAREVEEALTDIGAVADEALTWRLRQAAQALERAGKSQSEDKREFNVAPNGVRLDRDEVSAFDRLLSQIGFDGGSDEK</sequence>
<protein>
    <recommendedName>
        <fullName evidence="12 13">DNA primase</fullName>
        <ecNumber evidence="12">2.7.7.101</ecNumber>
    </recommendedName>
</protein>
<dbReference type="PANTHER" id="PTHR30313:SF2">
    <property type="entry name" value="DNA PRIMASE"/>
    <property type="match status" value="1"/>
</dbReference>
<gene>
    <name evidence="12 16" type="primary">dnaG</name>
    <name evidence="16" type="ORF">PAA8504_01799</name>
</gene>
<dbReference type="FunFam" id="3.90.980.10:FF:000001">
    <property type="entry name" value="DNA primase"/>
    <property type="match status" value="1"/>
</dbReference>
<evidence type="ECO:0000256" key="1">
    <source>
        <dbReference type="ARBA" id="ARBA00022478"/>
    </source>
</evidence>
<evidence type="ECO:0000256" key="12">
    <source>
        <dbReference type="HAMAP-Rule" id="MF_00974"/>
    </source>
</evidence>
<evidence type="ECO:0000259" key="15">
    <source>
        <dbReference type="PROSITE" id="PS50880"/>
    </source>
</evidence>
<dbReference type="PANTHER" id="PTHR30313">
    <property type="entry name" value="DNA PRIMASE"/>
    <property type="match status" value="1"/>
</dbReference>
<reference evidence="16 17" key="1">
    <citation type="submission" date="2018-03" db="EMBL/GenBank/DDBJ databases">
        <authorList>
            <person name="Keele B.F."/>
        </authorList>
    </citation>
    <scope>NUCLEOTIDE SEQUENCE [LARGE SCALE GENOMIC DNA]</scope>
    <source>
        <strain evidence="16 17">CECT 8504</strain>
    </source>
</reference>
<evidence type="ECO:0000256" key="11">
    <source>
        <dbReference type="ARBA" id="ARBA00023163"/>
    </source>
</evidence>
<organism evidence="16 17">
    <name type="scientific">Palleronia abyssalis</name>
    <dbReference type="NCBI Taxonomy" id="1501240"/>
    <lineage>
        <taxon>Bacteria</taxon>
        <taxon>Pseudomonadati</taxon>
        <taxon>Pseudomonadota</taxon>
        <taxon>Alphaproteobacteria</taxon>
        <taxon>Rhodobacterales</taxon>
        <taxon>Roseobacteraceae</taxon>
        <taxon>Palleronia</taxon>
    </lineage>
</organism>
<dbReference type="NCBIfam" id="TIGR01391">
    <property type="entry name" value="dnaG"/>
    <property type="match status" value="1"/>
</dbReference>
<dbReference type="PIRSF" id="PIRSF002811">
    <property type="entry name" value="DnaG"/>
    <property type="match status" value="1"/>
</dbReference>
<dbReference type="EC" id="2.7.7.101" evidence="12"/>
<dbReference type="EMBL" id="ONZF01000003">
    <property type="protein sequence ID" value="SPJ23977.1"/>
    <property type="molecule type" value="Genomic_DNA"/>
</dbReference>
<dbReference type="GO" id="GO:0000428">
    <property type="term" value="C:DNA-directed RNA polymerase complex"/>
    <property type="evidence" value="ECO:0007669"/>
    <property type="project" value="UniProtKB-KW"/>
</dbReference>
<dbReference type="Proteomes" id="UP000244912">
    <property type="component" value="Unassembled WGS sequence"/>
</dbReference>
<dbReference type="Pfam" id="PF08275">
    <property type="entry name" value="DNAG_N"/>
    <property type="match status" value="1"/>
</dbReference>
<evidence type="ECO:0000256" key="6">
    <source>
        <dbReference type="ARBA" id="ARBA00022723"/>
    </source>
</evidence>
<dbReference type="InterPro" id="IPR013264">
    <property type="entry name" value="DNAG_N"/>
</dbReference>
<dbReference type="GO" id="GO:0008270">
    <property type="term" value="F:zinc ion binding"/>
    <property type="evidence" value="ECO:0007669"/>
    <property type="project" value="UniProtKB-UniRule"/>
</dbReference>
<dbReference type="InterPro" id="IPR006295">
    <property type="entry name" value="DNA_primase_DnaG"/>
</dbReference>
<dbReference type="Pfam" id="PF13155">
    <property type="entry name" value="Toprim_2"/>
    <property type="match status" value="1"/>
</dbReference>
<dbReference type="GO" id="GO:1990077">
    <property type="term" value="C:primosome complex"/>
    <property type="evidence" value="ECO:0007669"/>
    <property type="project" value="UniProtKB-KW"/>
</dbReference>
<feature type="zinc finger region" description="CHC2-type" evidence="12 14">
    <location>
        <begin position="18"/>
        <end position="42"/>
    </location>
</feature>
<dbReference type="SUPFAM" id="SSF56731">
    <property type="entry name" value="DNA primase core"/>
    <property type="match status" value="1"/>
</dbReference>
<evidence type="ECO:0000256" key="8">
    <source>
        <dbReference type="ARBA" id="ARBA00022833"/>
    </source>
</evidence>
<keyword evidence="4 12" id="KW-0548">Nucleotidyltransferase</keyword>
<comment type="subunit">
    <text evidence="12">Monomer. Interacts with DnaB.</text>
</comment>
<evidence type="ECO:0000256" key="10">
    <source>
        <dbReference type="ARBA" id="ARBA00023125"/>
    </source>
</evidence>
<dbReference type="GO" id="GO:0003677">
    <property type="term" value="F:DNA binding"/>
    <property type="evidence" value="ECO:0007669"/>
    <property type="project" value="UniProtKB-KW"/>
</dbReference>
<keyword evidence="5 12" id="KW-0235">DNA replication</keyword>
<dbReference type="SUPFAM" id="SSF57783">
    <property type="entry name" value="Zinc beta-ribbon"/>
    <property type="match status" value="1"/>
</dbReference>
<comment type="similarity">
    <text evidence="12 13">Belongs to the DnaG primase family.</text>
</comment>
<keyword evidence="9" id="KW-0460">Magnesium</keyword>
<keyword evidence="7 12" id="KW-0863">Zinc-finger</keyword>
<dbReference type="InterPro" id="IPR037068">
    <property type="entry name" value="DNA_primase_core_N_sf"/>
</dbReference>
<keyword evidence="10 12" id="KW-0238">DNA-binding</keyword>
<comment type="domain">
    <text evidence="12">Contains an N-terminal zinc-binding domain, a central core domain that contains the primase activity, and a C-terminal DnaB-binding domain.</text>
</comment>
<dbReference type="AlphaFoldDB" id="A0A2R8BUX9"/>
<dbReference type="FunFam" id="3.40.1360.10:FF:000002">
    <property type="entry name" value="DNA primase"/>
    <property type="match status" value="1"/>
</dbReference>
<keyword evidence="1 12" id="KW-0240">DNA-directed RNA polymerase</keyword>
<keyword evidence="2 12" id="KW-0639">Primosome</keyword>
<comment type="cofactor">
    <cofactor evidence="12 13 14">
        <name>Zn(2+)</name>
        <dbReference type="ChEBI" id="CHEBI:29105"/>
    </cofactor>
    <text evidence="12 13 14">Binds 1 zinc ion per monomer.</text>
</comment>
<proteinExistence type="inferred from homology"/>
<dbReference type="Gene3D" id="3.40.1360.10">
    <property type="match status" value="1"/>
</dbReference>
<evidence type="ECO:0000256" key="2">
    <source>
        <dbReference type="ARBA" id="ARBA00022515"/>
    </source>
</evidence>
<dbReference type="GO" id="GO:0006269">
    <property type="term" value="P:DNA replication, synthesis of primer"/>
    <property type="evidence" value="ECO:0007669"/>
    <property type="project" value="UniProtKB-UniRule"/>
</dbReference>
<dbReference type="HAMAP" id="MF_00974">
    <property type="entry name" value="DNA_primase_DnaG"/>
    <property type="match status" value="1"/>
</dbReference>
<comment type="function">
    <text evidence="12 13">RNA polymerase that catalyzes the synthesis of short RNA molecules used as primers for DNA polymerase during DNA replication.</text>
</comment>
<dbReference type="Pfam" id="PF01807">
    <property type="entry name" value="Zn_ribbon_DnaG"/>
    <property type="match status" value="1"/>
</dbReference>
<dbReference type="GO" id="GO:0005737">
    <property type="term" value="C:cytoplasm"/>
    <property type="evidence" value="ECO:0007669"/>
    <property type="project" value="TreeGrafter"/>
</dbReference>
<dbReference type="SMART" id="SM00493">
    <property type="entry name" value="TOPRIM"/>
    <property type="match status" value="1"/>
</dbReference>
<keyword evidence="6 12" id="KW-0479">Metal-binding</keyword>
<evidence type="ECO:0000256" key="7">
    <source>
        <dbReference type="ARBA" id="ARBA00022771"/>
    </source>
</evidence>
<keyword evidence="8 12" id="KW-0862">Zinc</keyword>
<keyword evidence="17" id="KW-1185">Reference proteome</keyword>
<dbReference type="InterPro" id="IPR034151">
    <property type="entry name" value="TOPRIM_DnaG_bac"/>
</dbReference>
<name>A0A2R8BUX9_9RHOB</name>
<evidence type="ECO:0000313" key="17">
    <source>
        <dbReference type="Proteomes" id="UP000244912"/>
    </source>
</evidence>
<evidence type="ECO:0000256" key="5">
    <source>
        <dbReference type="ARBA" id="ARBA00022705"/>
    </source>
</evidence>
<accession>A0A2R8BUX9</accession>
<dbReference type="InterPro" id="IPR002694">
    <property type="entry name" value="Znf_CHC2"/>
</dbReference>
<dbReference type="GO" id="GO:0003899">
    <property type="term" value="F:DNA-directed RNA polymerase activity"/>
    <property type="evidence" value="ECO:0007669"/>
    <property type="project" value="UniProtKB-UniRule"/>
</dbReference>
<evidence type="ECO:0000256" key="14">
    <source>
        <dbReference type="PIRSR" id="PIRSR002811-1"/>
    </source>
</evidence>